<comment type="caution">
    <text evidence="2">The sequence shown here is derived from an EMBL/GenBank/DDBJ whole genome shotgun (WGS) entry which is preliminary data.</text>
</comment>
<evidence type="ECO:0000313" key="3">
    <source>
        <dbReference type="Proteomes" id="UP001162640"/>
    </source>
</evidence>
<feature type="compositionally biased region" description="Acidic residues" evidence="1">
    <location>
        <begin position="339"/>
        <end position="350"/>
    </location>
</feature>
<dbReference type="AlphaFoldDB" id="A0A9W7BAB3"/>
<evidence type="ECO:0000313" key="2">
    <source>
        <dbReference type="EMBL" id="GMH82480.1"/>
    </source>
</evidence>
<proteinExistence type="predicted"/>
<sequence>MEAATSQLCSGLVSTFDKTSSVCTNPHLFLIHFGRANDVPSIATGCYLLSTSNYAANSPTDVTSSTLPPEFISILTQQLKNSLMVDEETKHSPTAACVGVLIDCLGSMRVVKDEIVGCGLSKIIGRLHRRVQKVVDQEGGPPKSHEICGGADPKIVLKALATLTQKWSALWETPVKATHDPLQFLALRKRLETALNKQKEEDFKKKKSSAPKTPSTMKNLRAKRQPNNLLKSAADEFARLKELKRKADIQLEMVKKRRMLKEKTGDKIVKKVTFASPSNLRTIQTFVDEEEPSKVGDAVRSPSILVAPVPDVLVDEDAIDSSFFEDGGGEGAGSLWLAENEEEGEGEGEGDNNISL</sequence>
<name>A0A9W7BAB3_9STRA</name>
<organism evidence="2 3">
    <name type="scientific">Triparma laevis f. inornata</name>
    <dbReference type="NCBI Taxonomy" id="1714386"/>
    <lineage>
        <taxon>Eukaryota</taxon>
        <taxon>Sar</taxon>
        <taxon>Stramenopiles</taxon>
        <taxon>Ochrophyta</taxon>
        <taxon>Bolidophyceae</taxon>
        <taxon>Parmales</taxon>
        <taxon>Triparmaceae</taxon>
        <taxon>Triparma</taxon>
    </lineage>
</organism>
<evidence type="ECO:0000256" key="1">
    <source>
        <dbReference type="SAM" id="MobiDB-lite"/>
    </source>
</evidence>
<dbReference type="Proteomes" id="UP001162640">
    <property type="component" value="Unassembled WGS sequence"/>
</dbReference>
<reference evidence="3" key="1">
    <citation type="journal article" date="2023" name="Commun. Biol.">
        <title>Genome analysis of Parmales, the sister group of diatoms, reveals the evolutionary specialization of diatoms from phago-mixotrophs to photoautotrophs.</title>
        <authorList>
            <person name="Ban H."/>
            <person name="Sato S."/>
            <person name="Yoshikawa S."/>
            <person name="Yamada K."/>
            <person name="Nakamura Y."/>
            <person name="Ichinomiya M."/>
            <person name="Sato N."/>
            <person name="Blanc-Mathieu R."/>
            <person name="Endo H."/>
            <person name="Kuwata A."/>
            <person name="Ogata H."/>
        </authorList>
    </citation>
    <scope>NUCLEOTIDE SEQUENCE [LARGE SCALE GENOMIC DNA]</scope>
</reference>
<feature type="region of interest" description="Disordered" evidence="1">
    <location>
        <begin position="325"/>
        <end position="356"/>
    </location>
</feature>
<feature type="region of interest" description="Disordered" evidence="1">
    <location>
        <begin position="197"/>
        <end position="218"/>
    </location>
</feature>
<gene>
    <name evidence="2" type="ORF">TL16_g09272</name>
</gene>
<accession>A0A9W7BAB3</accession>
<protein>
    <submittedName>
        <fullName evidence="2">Uncharacterized protein</fullName>
    </submittedName>
</protein>
<dbReference type="EMBL" id="BLQM01000314">
    <property type="protein sequence ID" value="GMH82480.1"/>
    <property type="molecule type" value="Genomic_DNA"/>
</dbReference>